<proteinExistence type="predicted"/>
<reference evidence="2 3" key="1">
    <citation type="journal article" date="2022" name="Nat. Plants">
        <title>Genomes of leafy and leafless Platanthera orchids illuminate the evolution of mycoheterotrophy.</title>
        <authorList>
            <person name="Li M.H."/>
            <person name="Liu K.W."/>
            <person name="Li Z."/>
            <person name="Lu H.C."/>
            <person name="Ye Q.L."/>
            <person name="Zhang D."/>
            <person name="Wang J.Y."/>
            <person name="Li Y.F."/>
            <person name="Zhong Z.M."/>
            <person name="Liu X."/>
            <person name="Yu X."/>
            <person name="Liu D.K."/>
            <person name="Tu X.D."/>
            <person name="Liu B."/>
            <person name="Hao Y."/>
            <person name="Liao X.Y."/>
            <person name="Jiang Y.T."/>
            <person name="Sun W.H."/>
            <person name="Chen J."/>
            <person name="Chen Y.Q."/>
            <person name="Ai Y."/>
            <person name="Zhai J.W."/>
            <person name="Wu S.S."/>
            <person name="Zhou Z."/>
            <person name="Hsiao Y.Y."/>
            <person name="Wu W.L."/>
            <person name="Chen Y.Y."/>
            <person name="Lin Y.F."/>
            <person name="Hsu J.L."/>
            <person name="Li C.Y."/>
            <person name="Wang Z.W."/>
            <person name="Zhao X."/>
            <person name="Zhong W.Y."/>
            <person name="Ma X.K."/>
            <person name="Ma L."/>
            <person name="Huang J."/>
            <person name="Chen G.Z."/>
            <person name="Huang M.Z."/>
            <person name="Huang L."/>
            <person name="Peng D.H."/>
            <person name="Luo Y.B."/>
            <person name="Zou S.Q."/>
            <person name="Chen S.P."/>
            <person name="Lan S."/>
            <person name="Tsai W.C."/>
            <person name="Van de Peer Y."/>
            <person name="Liu Z.J."/>
        </authorList>
    </citation>
    <scope>NUCLEOTIDE SEQUENCE [LARGE SCALE GENOMIC DNA]</scope>
    <source>
        <strain evidence="2">Lor287</strain>
    </source>
</reference>
<protein>
    <submittedName>
        <fullName evidence="2">Uncharacterized protein</fullName>
    </submittedName>
</protein>
<gene>
    <name evidence="2" type="ORF">KSP39_PZI013073</name>
</gene>
<evidence type="ECO:0000313" key="2">
    <source>
        <dbReference type="EMBL" id="KAK8935171.1"/>
    </source>
</evidence>
<dbReference type="AlphaFoldDB" id="A0AAP0BDN4"/>
<sequence length="137" mass="14647">MIPTKGHPPPLPSRPHPVQLLRPPLSPRTQRILRDRAGAVGQPGAPLHRRRPQASRNHPRHHQKPAARPRVPEPRQKAGKIAAAGAGMCGLPSVYRGEGPRPELGSAAMPSTRSAWIGGWTLAGSAAHCAGRLSRAR</sequence>
<keyword evidence="3" id="KW-1185">Reference proteome</keyword>
<organism evidence="2 3">
    <name type="scientific">Platanthera zijinensis</name>
    <dbReference type="NCBI Taxonomy" id="2320716"/>
    <lineage>
        <taxon>Eukaryota</taxon>
        <taxon>Viridiplantae</taxon>
        <taxon>Streptophyta</taxon>
        <taxon>Embryophyta</taxon>
        <taxon>Tracheophyta</taxon>
        <taxon>Spermatophyta</taxon>
        <taxon>Magnoliopsida</taxon>
        <taxon>Liliopsida</taxon>
        <taxon>Asparagales</taxon>
        <taxon>Orchidaceae</taxon>
        <taxon>Orchidoideae</taxon>
        <taxon>Orchideae</taxon>
        <taxon>Orchidinae</taxon>
        <taxon>Platanthera</taxon>
    </lineage>
</organism>
<feature type="region of interest" description="Disordered" evidence="1">
    <location>
        <begin position="1"/>
        <end position="81"/>
    </location>
</feature>
<feature type="compositionally biased region" description="Pro residues" evidence="1">
    <location>
        <begin position="1"/>
        <end position="15"/>
    </location>
</feature>
<name>A0AAP0BDN4_9ASPA</name>
<comment type="caution">
    <text evidence="2">The sequence shown here is derived from an EMBL/GenBank/DDBJ whole genome shotgun (WGS) entry which is preliminary data.</text>
</comment>
<evidence type="ECO:0000313" key="3">
    <source>
        <dbReference type="Proteomes" id="UP001418222"/>
    </source>
</evidence>
<dbReference type="EMBL" id="JBBWWQ010000011">
    <property type="protein sequence ID" value="KAK8935171.1"/>
    <property type="molecule type" value="Genomic_DNA"/>
</dbReference>
<evidence type="ECO:0000256" key="1">
    <source>
        <dbReference type="SAM" id="MobiDB-lite"/>
    </source>
</evidence>
<dbReference type="Proteomes" id="UP001418222">
    <property type="component" value="Unassembled WGS sequence"/>
</dbReference>
<accession>A0AAP0BDN4</accession>
<feature type="compositionally biased region" description="Basic residues" evidence="1">
    <location>
        <begin position="47"/>
        <end position="67"/>
    </location>
</feature>